<dbReference type="AlphaFoldDB" id="A0AAV2KWF5"/>
<accession>A0AAV2KWF5</accession>
<reference evidence="1 2" key="1">
    <citation type="submission" date="2024-04" db="EMBL/GenBank/DDBJ databases">
        <authorList>
            <person name="Waldvogel A.-M."/>
            <person name="Schoenle A."/>
        </authorList>
    </citation>
    <scope>NUCLEOTIDE SEQUENCE [LARGE SCALE GENOMIC DNA]</scope>
</reference>
<dbReference type="EMBL" id="OZ035824">
    <property type="protein sequence ID" value="CAL1592350.1"/>
    <property type="molecule type" value="Genomic_DNA"/>
</dbReference>
<name>A0AAV2KWF5_KNICA</name>
<sequence length="119" mass="12686">MCLAVDWRTPNIFKDFFTAALSLGSAASAEGVWVRLLLTLDRDVLHTANEDWRRALLVISAAPVAVDSETVISSSGCHNTGPGGEASPEPVTRLVSMALLQASPQAHGAYRLFSPPARL</sequence>
<keyword evidence="2" id="KW-1185">Reference proteome</keyword>
<gene>
    <name evidence="1" type="ORF">KC01_LOCUS21604</name>
</gene>
<proteinExistence type="predicted"/>
<organism evidence="1 2">
    <name type="scientific">Knipowitschia caucasica</name>
    <name type="common">Caucasian dwarf goby</name>
    <name type="synonym">Pomatoschistus caucasicus</name>
    <dbReference type="NCBI Taxonomy" id="637954"/>
    <lineage>
        <taxon>Eukaryota</taxon>
        <taxon>Metazoa</taxon>
        <taxon>Chordata</taxon>
        <taxon>Craniata</taxon>
        <taxon>Vertebrata</taxon>
        <taxon>Euteleostomi</taxon>
        <taxon>Actinopterygii</taxon>
        <taxon>Neopterygii</taxon>
        <taxon>Teleostei</taxon>
        <taxon>Neoteleostei</taxon>
        <taxon>Acanthomorphata</taxon>
        <taxon>Gobiaria</taxon>
        <taxon>Gobiiformes</taxon>
        <taxon>Gobioidei</taxon>
        <taxon>Gobiidae</taxon>
        <taxon>Gobiinae</taxon>
        <taxon>Knipowitschia</taxon>
    </lineage>
</organism>
<evidence type="ECO:0000313" key="1">
    <source>
        <dbReference type="EMBL" id="CAL1592350.1"/>
    </source>
</evidence>
<protein>
    <submittedName>
        <fullName evidence="1">Uncharacterized protein</fullName>
    </submittedName>
</protein>
<evidence type="ECO:0000313" key="2">
    <source>
        <dbReference type="Proteomes" id="UP001497482"/>
    </source>
</evidence>
<dbReference type="Proteomes" id="UP001497482">
    <property type="component" value="Chromosome 2"/>
</dbReference>